<dbReference type="PIRSF" id="PIRSF011491">
    <property type="entry name" value="Mtase_YbcY_prd"/>
    <property type="match status" value="1"/>
</dbReference>
<reference evidence="1 2" key="1">
    <citation type="submission" date="2016-10" db="EMBL/GenBank/DDBJ databases">
        <authorList>
            <person name="Varghese N."/>
            <person name="Submissions S."/>
        </authorList>
    </citation>
    <scope>NUCLEOTIDE SEQUENCE [LARGE SCALE GENOMIC DNA]</scope>
    <source>
        <strain evidence="1 2">DSM 21822</strain>
    </source>
</reference>
<dbReference type="AlphaFoldDB" id="A0A1I4F3Z0"/>
<sequence length="218" mass="23961">MATLAKIEAGHAIYSPMVLRTYDWVVLGFSNHLLWRCPTQELRRLYDRNVSARHLDVGVGTGYFLEKAKWPVPNPAITLLDPNPDCLAVAGKRIRMHAPRTVQANILAPLPPLEPVESAGLCYLFHCLPGTIPEKAVAFDHLRPLLAPGARVFGATILQGSVPRSRPARALMNLYNRKGIFSNAADTVEDLETALGERFSNVKVELRGAVALFEATAE</sequence>
<dbReference type="InterPro" id="IPR029063">
    <property type="entry name" value="SAM-dependent_MTases_sf"/>
</dbReference>
<dbReference type="RefSeq" id="WP_149763957.1">
    <property type="nucleotide sequence ID" value="NZ_BSPE01000013.1"/>
</dbReference>
<keyword evidence="2" id="KW-1185">Reference proteome</keyword>
<evidence type="ECO:0000313" key="1">
    <source>
        <dbReference type="EMBL" id="SFL12702.1"/>
    </source>
</evidence>
<dbReference type="CDD" id="cd02440">
    <property type="entry name" value="AdoMet_MTases"/>
    <property type="match status" value="1"/>
</dbReference>
<dbReference type="EMBL" id="FOSL01000036">
    <property type="protein sequence ID" value="SFL12702.1"/>
    <property type="molecule type" value="Genomic_DNA"/>
</dbReference>
<dbReference type="OrthoDB" id="507855at2"/>
<organism evidence="1 2">
    <name type="scientific">Neomesorhizobium albiziae</name>
    <dbReference type="NCBI Taxonomy" id="335020"/>
    <lineage>
        <taxon>Bacteria</taxon>
        <taxon>Pseudomonadati</taxon>
        <taxon>Pseudomonadota</taxon>
        <taxon>Alphaproteobacteria</taxon>
        <taxon>Hyphomicrobiales</taxon>
        <taxon>Phyllobacteriaceae</taxon>
        <taxon>Neomesorhizobium</taxon>
    </lineage>
</organism>
<dbReference type="GO" id="GO:0032259">
    <property type="term" value="P:methylation"/>
    <property type="evidence" value="ECO:0007669"/>
    <property type="project" value="UniProtKB-KW"/>
</dbReference>
<gene>
    <name evidence="1" type="ORF">SAMN04488498_13627</name>
</gene>
<dbReference type="GO" id="GO:0008168">
    <property type="term" value="F:methyltransferase activity"/>
    <property type="evidence" value="ECO:0007669"/>
    <property type="project" value="UniProtKB-KW"/>
</dbReference>
<evidence type="ECO:0000313" key="2">
    <source>
        <dbReference type="Proteomes" id="UP000323300"/>
    </source>
</evidence>
<keyword evidence="1" id="KW-0830">Ubiquinone</keyword>
<proteinExistence type="predicted"/>
<accession>A0A1I4F3Z0</accession>
<dbReference type="Proteomes" id="UP000323300">
    <property type="component" value="Unassembled WGS sequence"/>
</dbReference>
<protein>
    <submittedName>
        <fullName evidence="1">Ubiquinone/menaquinone biosynthesis C-methylase UbiE</fullName>
    </submittedName>
</protein>
<keyword evidence="1" id="KW-0489">Methyltransferase</keyword>
<name>A0A1I4F3Z0_9HYPH</name>
<dbReference type="SUPFAM" id="SSF53335">
    <property type="entry name" value="S-adenosyl-L-methionine-dependent methyltransferases"/>
    <property type="match status" value="1"/>
</dbReference>
<dbReference type="Pfam" id="PF13489">
    <property type="entry name" value="Methyltransf_23"/>
    <property type="match status" value="1"/>
</dbReference>
<dbReference type="InterPro" id="IPR016584">
    <property type="entry name" value="MeTrfase_VrtF"/>
</dbReference>
<dbReference type="Gene3D" id="3.40.50.150">
    <property type="entry name" value="Vaccinia Virus protein VP39"/>
    <property type="match status" value="1"/>
</dbReference>
<keyword evidence="1" id="KW-0808">Transferase</keyword>